<dbReference type="PRINTS" id="PR00207">
    <property type="entry name" value="FLAGELLIN"/>
</dbReference>
<evidence type="ECO:0000256" key="3">
    <source>
        <dbReference type="ARBA" id="ARBA00023143"/>
    </source>
</evidence>
<feature type="domain" description="Flagellin N-terminal" evidence="5">
    <location>
        <begin position="5"/>
        <end position="141"/>
    </location>
</feature>
<sequence length="480" mass="47512">MVMSVNTNISSLNAQKNLAASQSKLSTAIERLSSGMRINSAKDDAAGLAISTRFTTQINGLNQAVSNANDGISLAQTTESALNEVTNNMQRIRTLAVQSANATNSDSDRAALDAEVQQRLAEITRISQQTTFNGRHVLDGSFGSAAFQIGANVGETISVNLSQGAGSAQVGKIASAASATGVFTATSATTAVVGTAAVTVASATAATDFTFAGVSVNVAANASGTYATMAADVQGQLDADSNAAGKYTVTDSAGGLVITQNTATTDAMAVTAGTNAAVGAVTAGVTGVAVGDATPLTLGSGEFTLQAGSGSAVGIEGTFNDAASLAAAINAKGIAGVSAYADATTGVLHLASQEALTVGGSKGTGVLGFSATNTVGGDLASANVKSVAGANDTISRIDSALGTISSMRSDLGAVQNRFTSTIANLQTISQNLSASRSQIQDADFAAETANMSSANILQQAGVSVLAQANATTQSVLKLLQ</sequence>
<comment type="caution">
    <text evidence="7">The sequence shown here is derived from an EMBL/GenBank/DDBJ whole genome shotgun (WGS) entry which is preliminary data.</text>
</comment>
<keyword evidence="7" id="KW-0969">Cilium</keyword>
<evidence type="ECO:0000256" key="4">
    <source>
        <dbReference type="RuleBase" id="RU362073"/>
    </source>
</evidence>
<dbReference type="PANTHER" id="PTHR42792:SF2">
    <property type="entry name" value="FLAGELLIN"/>
    <property type="match status" value="1"/>
</dbReference>
<dbReference type="GO" id="GO:0009288">
    <property type="term" value="C:bacterial-type flagellum"/>
    <property type="evidence" value="ECO:0007669"/>
    <property type="project" value="UniProtKB-SubCell"/>
</dbReference>
<keyword evidence="7" id="KW-0282">Flagellum</keyword>
<dbReference type="PANTHER" id="PTHR42792">
    <property type="entry name" value="FLAGELLIN"/>
    <property type="match status" value="1"/>
</dbReference>
<keyword evidence="7" id="KW-0966">Cell projection</keyword>
<dbReference type="Gene3D" id="2.170.280.10">
    <property type="entry name" value="f41 fragment of flagellin, middle domain"/>
    <property type="match status" value="1"/>
</dbReference>
<evidence type="ECO:0000259" key="5">
    <source>
        <dbReference type="Pfam" id="PF00669"/>
    </source>
</evidence>
<dbReference type="SUPFAM" id="SSF64518">
    <property type="entry name" value="Phase 1 flagellin"/>
    <property type="match status" value="1"/>
</dbReference>
<keyword evidence="3 4" id="KW-0975">Bacterial flagellum</keyword>
<dbReference type="Proteomes" id="UP000306317">
    <property type="component" value="Unassembled WGS sequence"/>
</dbReference>
<dbReference type="Pfam" id="PF00700">
    <property type="entry name" value="Flagellin_C"/>
    <property type="match status" value="1"/>
</dbReference>
<dbReference type="GO" id="GO:0005198">
    <property type="term" value="F:structural molecule activity"/>
    <property type="evidence" value="ECO:0007669"/>
    <property type="project" value="UniProtKB-UniRule"/>
</dbReference>
<dbReference type="AlphaFoldDB" id="A0A4S3KJK9"/>
<evidence type="ECO:0000313" key="8">
    <source>
        <dbReference type="Proteomes" id="UP000306317"/>
    </source>
</evidence>
<dbReference type="RefSeq" id="WP_136257459.1">
    <property type="nucleotide sequence ID" value="NZ_MWIO01000013.1"/>
</dbReference>
<gene>
    <name evidence="7" type="ORF">B1991_04290</name>
</gene>
<dbReference type="Gene3D" id="6.10.280.190">
    <property type="match status" value="1"/>
</dbReference>
<dbReference type="InterPro" id="IPR042187">
    <property type="entry name" value="Flagellin_C_sub2"/>
</dbReference>
<proteinExistence type="inferred from homology"/>
<accession>A0A4S3KJK9</accession>
<dbReference type="Gene3D" id="2.30.220.10">
    <property type="entry name" value="f41 fragment of flagellin, C-terminal domain"/>
    <property type="match status" value="1"/>
</dbReference>
<evidence type="ECO:0000256" key="1">
    <source>
        <dbReference type="ARBA" id="ARBA00005709"/>
    </source>
</evidence>
<dbReference type="Pfam" id="PF00669">
    <property type="entry name" value="Flagellin_N"/>
    <property type="match status" value="1"/>
</dbReference>
<dbReference type="Gene3D" id="1.20.1330.10">
    <property type="entry name" value="f41 fragment of flagellin, N-terminal domain"/>
    <property type="match status" value="1"/>
</dbReference>
<evidence type="ECO:0000259" key="6">
    <source>
        <dbReference type="Pfam" id="PF00700"/>
    </source>
</evidence>
<protein>
    <recommendedName>
        <fullName evidence="4">Flagellin</fullName>
    </recommendedName>
</protein>
<evidence type="ECO:0000313" key="7">
    <source>
        <dbReference type="EMBL" id="THD08975.1"/>
    </source>
</evidence>
<dbReference type="InterPro" id="IPR046358">
    <property type="entry name" value="Flagellin_C"/>
</dbReference>
<comment type="function">
    <text evidence="4">Flagellin is the subunit protein which polymerizes to form the filaments of bacterial flagella.</text>
</comment>
<comment type="subcellular location">
    <subcellularLocation>
        <location evidence="4">Secreted</location>
    </subcellularLocation>
    <subcellularLocation>
        <location evidence="4">Bacterial flagellum</location>
    </subcellularLocation>
</comment>
<organism evidence="7 8">
    <name type="scientific">Rhodanobacter lindaniclasticus</name>
    <dbReference type="NCBI Taxonomy" id="75310"/>
    <lineage>
        <taxon>Bacteria</taxon>
        <taxon>Pseudomonadati</taxon>
        <taxon>Pseudomonadota</taxon>
        <taxon>Gammaproteobacteria</taxon>
        <taxon>Lysobacterales</taxon>
        <taxon>Rhodanobacteraceae</taxon>
        <taxon>Rhodanobacter</taxon>
    </lineage>
</organism>
<dbReference type="OrthoDB" id="9796789at2"/>
<comment type="similarity">
    <text evidence="1 4">Belongs to the bacterial flagellin family.</text>
</comment>
<feature type="domain" description="Flagellin C-terminal" evidence="6">
    <location>
        <begin position="395"/>
        <end position="479"/>
    </location>
</feature>
<dbReference type="EMBL" id="MWIO01000013">
    <property type="protein sequence ID" value="THD08975.1"/>
    <property type="molecule type" value="Genomic_DNA"/>
</dbReference>
<dbReference type="InterPro" id="IPR001029">
    <property type="entry name" value="Flagellin_N"/>
</dbReference>
<reference evidence="7 8" key="1">
    <citation type="submission" date="2017-02" db="EMBL/GenBank/DDBJ databases">
        <title>Whole genome sequencing of Rhodanobacter lindaniclasticus DSM 17932.</title>
        <authorList>
            <person name="Kumar S."/>
            <person name="Patil P."/>
            <person name="Patil P.B."/>
        </authorList>
    </citation>
    <scope>NUCLEOTIDE SEQUENCE [LARGE SCALE GENOMIC DNA]</scope>
    <source>
        <strain evidence="7 8">DSM 17932</strain>
    </source>
</reference>
<dbReference type="InterPro" id="IPR001492">
    <property type="entry name" value="Flagellin"/>
</dbReference>
<keyword evidence="8" id="KW-1185">Reference proteome</keyword>
<dbReference type="Gene3D" id="6.10.10.10">
    <property type="entry name" value="Flagellar export chaperone, C-terminal domain"/>
    <property type="match status" value="1"/>
</dbReference>
<keyword evidence="2 4" id="KW-0964">Secreted</keyword>
<evidence type="ECO:0000256" key="2">
    <source>
        <dbReference type="ARBA" id="ARBA00022525"/>
    </source>
</evidence>
<name>A0A4S3KJK9_9GAMM</name>
<dbReference type="GO" id="GO:0005576">
    <property type="term" value="C:extracellular region"/>
    <property type="evidence" value="ECO:0007669"/>
    <property type="project" value="UniProtKB-SubCell"/>
</dbReference>